<evidence type="ECO:0000256" key="1">
    <source>
        <dbReference type="SAM" id="Phobius"/>
    </source>
</evidence>
<protein>
    <submittedName>
        <fullName evidence="2">Uncharacterized protein</fullName>
    </submittedName>
</protein>
<evidence type="ECO:0000313" key="2">
    <source>
        <dbReference type="EMBL" id="RIX51405.1"/>
    </source>
</evidence>
<feature type="transmembrane region" description="Helical" evidence="1">
    <location>
        <begin position="124"/>
        <end position="143"/>
    </location>
</feature>
<accession>A0A3A1UT28</accession>
<keyword evidence="1" id="KW-1133">Transmembrane helix</keyword>
<gene>
    <name evidence="2" type="ORF">D3P08_15915</name>
</gene>
<dbReference type="RefSeq" id="WP_119600698.1">
    <property type="nucleotide sequence ID" value="NZ_QXQA01000010.1"/>
</dbReference>
<feature type="transmembrane region" description="Helical" evidence="1">
    <location>
        <begin position="6"/>
        <end position="23"/>
    </location>
</feature>
<feature type="transmembrane region" description="Helical" evidence="1">
    <location>
        <begin position="155"/>
        <end position="175"/>
    </location>
</feature>
<dbReference type="OrthoDB" id="1680238at2"/>
<comment type="caution">
    <text evidence="2">The sequence shown here is derived from an EMBL/GenBank/DDBJ whole genome shotgun (WGS) entry which is preliminary data.</text>
</comment>
<feature type="transmembrane region" description="Helical" evidence="1">
    <location>
        <begin position="30"/>
        <end position="55"/>
    </location>
</feature>
<keyword evidence="1" id="KW-0812">Transmembrane</keyword>
<dbReference type="Proteomes" id="UP000266482">
    <property type="component" value="Unassembled WGS sequence"/>
</dbReference>
<keyword evidence="1" id="KW-0472">Membrane</keyword>
<keyword evidence="3" id="KW-1185">Reference proteome</keyword>
<name>A0A3A1UT28_9BACL</name>
<dbReference type="AlphaFoldDB" id="A0A3A1UT28"/>
<feature type="transmembrane region" description="Helical" evidence="1">
    <location>
        <begin position="247"/>
        <end position="268"/>
    </location>
</feature>
<feature type="transmembrane region" description="Helical" evidence="1">
    <location>
        <begin position="98"/>
        <end position="118"/>
    </location>
</feature>
<dbReference type="EMBL" id="QXQA01000010">
    <property type="protein sequence ID" value="RIX51405.1"/>
    <property type="molecule type" value="Genomic_DNA"/>
</dbReference>
<organism evidence="2 3">
    <name type="scientific">Paenibacillus nanensis</name>
    <dbReference type="NCBI Taxonomy" id="393251"/>
    <lineage>
        <taxon>Bacteria</taxon>
        <taxon>Bacillati</taxon>
        <taxon>Bacillota</taxon>
        <taxon>Bacilli</taxon>
        <taxon>Bacillales</taxon>
        <taxon>Paenibacillaceae</taxon>
        <taxon>Paenibacillus</taxon>
    </lineage>
</organism>
<feature type="transmembrane region" description="Helical" evidence="1">
    <location>
        <begin position="70"/>
        <end position="91"/>
    </location>
</feature>
<feature type="transmembrane region" description="Helical" evidence="1">
    <location>
        <begin position="220"/>
        <end position="241"/>
    </location>
</feature>
<proteinExistence type="predicted"/>
<feature type="transmembrane region" description="Helical" evidence="1">
    <location>
        <begin position="195"/>
        <end position="215"/>
    </location>
</feature>
<sequence length="280" mass="33032">MPNYVPYIGLIIPSIILLIWLLIKTKQFHTFVIFSSFAGMIYVFEVIIVVVLGAYEYMPQVTPIKYLDSMIGASVSNTFTVPSIAALIAVFQLRFRWIAFFSLLLGGIEILFLHWGIYKHEWWRVSYSIAGFVFYFSLTKWWFRQFYEGSRPIQAVTFFLYTMSLIYTFVLVLMLSGIRLFKPGIFHDVYRDDTFFTTMYGLLKTTLITAAIFWLRDWRWLFAAAAVIVTSHYLLIRLHILNIFIPMWIYILIYSLCCSVVIWLCYLARRSVQRRLASYL</sequence>
<reference evidence="2 3" key="1">
    <citation type="submission" date="2018-09" db="EMBL/GenBank/DDBJ databases">
        <title>Paenibacillus aracenensis nov. sp. isolated from a cave in southern Spain.</title>
        <authorList>
            <person name="Jurado V."/>
            <person name="Gutierrez-Patricio S."/>
            <person name="Gonzalez-Pimentel J.L."/>
            <person name="Miller A.Z."/>
            <person name="Laiz L."/>
            <person name="Saiz-Jimenez C."/>
        </authorList>
    </citation>
    <scope>NUCLEOTIDE SEQUENCE [LARGE SCALE GENOMIC DNA]</scope>
    <source>
        <strain evidence="2 3">DSM 22867</strain>
    </source>
</reference>
<evidence type="ECO:0000313" key="3">
    <source>
        <dbReference type="Proteomes" id="UP000266482"/>
    </source>
</evidence>